<dbReference type="Gene3D" id="2.40.70.10">
    <property type="entry name" value="Acid Proteases"/>
    <property type="match status" value="2"/>
</dbReference>
<evidence type="ECO:0000256" key="2">
    <source>
        <dbReference type="ARBA" id="ARBA00022750"/>
    </source>
</evidence>
<dbReference type="InterPro" id="IPR033121">
    <property type="entry name" value="PEPTIDASE_A1"/>
</dbReference>
<keyword evidence="2 4" id="KW-0064">Aspartyl protease</keyword>
<dbReference type="SUPFAM" id="SSF50630">
    <property type="entry name" value="Acid proteases"/>
    <property type="match status" value="1"/>
</dbReference>
<organism evidence="7 8">
    <name type="scientific">Suillus plorans</name>
    <dbReference type="NCBI Taxonomy" id="116603"/>
    <lineage>
        <taxon>Eukaryota</taxon>
        <taxon>Fungi</taxon>
        <taxon>Dikarya</taxon>
        <taxon>Basidiomycota</taxon>
        <taxon>Agaricomycotina</taxon>
        <taxon>Agaricomycetes</taxon>
        <taxon>Agaricomycetidae</taxon>
        <taxon>Boletales</taxon>
        <taxon>Suillineae</taxon>
        <taxon>Suillaceae</taxon>
        <taxon>Suillus</taxon>
    </lineage>
</organism>
<dbReference type="Proteomes" id="UP000719766">
    <property type="component" value="Unassembled WGS sequence"/>
</dbReference>
<keyword evidence="4" id="KW-0378">Hydrolase</keyword>
<accession>A0A9P7AFK1</accession>
<sequence>MRSFSAFLFAVIITASRSTSWASVTIPLTKLERTGSYLQGSPHADGARASFLETTSGPKTIPATNVVYIQYTMSVGVGSPPTYYDLIIDTGSSNTFVGTGKKYVRTSTSVPTGQNVTVAYGTGFFSGIEYNDTVTLAAGFAITNQSIGDALEFAYFDGVDGIIGVGPVDLTRGKLSPDTGALTPTIMDNALKQGLIKQQIFGISFAPATTSNDTNGAITYGGIDPAFYTGNITYAPVTKTLSAAHFWGINVTDVTYGTHTVIPQSTAGIVDSGTTLVLLADDFFSRYLQAIPGAYLDVSNTGLIVIPPSSVAGMQPLNFTINGRAFSMDTAAQLIPLNENAIWGIETGVQYGVITKLGADSGRGLDFILGQKFMEKYYVVFDADHNRVGFAYTNHTFSTYLP</sequence>
<dbReference type="EMBL" id="JABBWE010000068">
    <property type="protein sequence ID" value="KAG1788419.1"/>
    <property type="molecule type" value="Genomic_DNA"/>
</dbReference>
<dbReference type="CDD" id="cd05471">
    <property type="entry name" value="pepsin_like"/>
    <property type="match status" value="1"/>
</dbReference>
<feature type="chain" id="PRO_5040276016" evidence="5">
    <location>
        <begin position="23"/>
        <end position="402"/>
    </location>
</feature>
<keyword evidence="8" id="KW-1185">Reference proteome</keyword>
<dbReference type="PANTHER" id="PTHR47966:SF51">
    <property type="entry name" value="BETA-SITE APP-CLEAVING ENZYME, ISOFORM A-RELATED"/>
    <property type="match status" value="1"/>
</dbReference>
<feature type="active site" evidence="3">
    <location>
        <position position="89"/>
    </location>
</feature>
<dbReference type="RefSeq" id="XP_041155647.1">
    <property type="nucleotide sequence ID" value="XM_041309164.1"/>
</dbReference>
<evidence type="ECO:0000256" key="3">
    <source>
        <dbReference type="PIRSR" id="PIRSR601461-1"/>
    </source>
</evidence>
<dbReference type="PROSITE" id="PS00141">
    <property type="entry name" value="ASP_PROTEASE"/>
    <property type="match status" value="1"/>
</dbReference>
<dbReference type="PROSITE" id="PS51767">
    <property type="entry name" value="PEPTIDASE_A1"/>
    <property type="match status" value="1"/>
</dbReference>
<proteinExistence type="inferred from homology"/>
<comment type="similarity">
    <text evidence="1 4">Belongs to the peptidase A1 family.</text>
</comment>
<dbReference type="GeneID" id="64602928"/>
<reference evidence="7" key="1">
    <citation type="journal article" date="2020" name="New Phytol.">
        <title>Comparative genomics reveals dynamic genome evolution in host specialist ectomycorrhizal fungi.</title>
        <authorList>
            <person name="Lofgren L.A."/>
            <person name="Nguyen N.H."/>
            <person name="Vilgalys R."/>
            <person name="Ruytinx J."/>
            <person name="Liao H.L."/>
            <person name="Branco S."/>
            <person name="Kuo A."/>
            <person name="LaButti K."/>
            <person name="Lipzen A."/>
            <person name="Andreopoulos W."/>
            <person name="Pangilinan J."/>
            <person name="Riley R."/>
            <person name="Hundley H."/>
            <person name="Na H."/>
            <person name="Barry K."/>
            <person name="Grigoriev I.V."/>
            <person name="Stajich J.E."/>
            <person name="Kennedy P.G."/>
        </authorList>
    </citation>
    <scope>NUCLEOTIDE SEQUENCE</scope>
    <source>
        <strain evidence="7">S12</strain>
    </source>
</reference>
<comment type="caution">
    <text evidence="7">The sequence shown here is derived from an EMBL/GenBank/DDBJ whole genome shotgun (WGS) entry which is preliminary data.</text>
</comment>
<feature type="signal peptide" evidence="5">
    <location>
        <begin position="1"/>
        <end position="22"/>
    </location>
</feature>
<dbReference type="PRINTS" id="PR00792">
    <property type="entry name" value="PEPSIN"/>
</dbReference>
<evidence type="ECO:0000313" key="8">
    <source>
        <dbReference type="Proteomes" id="UP000719766"/>
    </source>
</evidence>
<evidence type="ECO:0000256" key="1">
    <source>
        <dbReference type="ARBA" id="ARBA00007447"/>
    </source>
</evidence>
<dbReference type="InterPro" id="IPR001969">
    <property type="entry name" value="Aspartic_peptidase_AS"/>
</dbReference>
<dbReference type="GO" id="GO:0004190">
    <property type="term" value="F:aspartic-type endopeptidase activity"/>
    <property type="evidence" value="ECO:0007669"/>
    <property type="project" value="UniProtKB-KW"/>
</dbReference>
<feature type="domain" description="Peptidase A1" evidence="6">
    <location>
        <begin position="71"/>
        <end position="391"/>
    </location>
</feature>
<feature type="active site" evidence="3">
    <location>
        <position position="271"/>
    </location>
</feature>
<evidence type="ECO:0000259" key="6">
    <source>
        <dbReference type="PROSITE" id="PS51767"/>
    </source>
</evidence>
<dbReference type="InterPro" id="IPR021109">
    <property type="entry name" value="Peptidase_aspartic_dom_sf"/>
</dbReference>
<dbReference type="GO" id="GO:0006508">
    <property type="term" value="P:proteolysis"/>
    <property type="evidence" value="ECO:0007669"/>
    <property type="project" value="UniProtKB-KW"/>
</dbReference>
<gene>
    <name evidence="7" type="ORF">HD556DRAFT_1521081</name>
</gene>
<dbReference type="OrthoDB" id="660550at2759"/>
<evidence type="ECO:0000256" key="5">
    <source>
        <dbReference type="SAM" id="SignalP"/>
    </source>
</evidence>
<evidence type="ECO:0000313" key="7">
    <source>
        <dbReference type="EMBL" id="KAG1788419.1"/>
    </source>
</evidence>
<evidence type="ECO:0000256" key="4">
    <source>
        <dbReference type="RuleBase" id="RU000454"/>
    </source>
</evidence>
<dbReference type="AlphaFoldDB" id="A0A9P7AFK1"/>
<dbReference type="InterPro" id="IPR001461">
    <property type="entry name" value="Aspartic_peptidase_A1"/>
</dbReference>
<name>A0A9P7AFK1_9AGAM</name>
<dbReference type="Pfam" id="PF00026">
    <property type="entry name" value="Asp"/>
    <property type="match status" value="1"/>
</dbReference>
<dbReference type="InterPro" id="IPR034164">
    <property type="entry name" value="Pepsin-like_dom"/>
</dbReference>
<keyword evidence="5" id="KW-0732">Signal</keyword>
<protein>
    <submittedName>
        <fullName evidence="7">Acid protease</fullName>
    </submittedName>
</protein>
<dbReference type="PANTHER" id="PTHR47966">
    <property type="entry name" value="BETA-SITE APP-CLEAVING ENZYME, ISOFORM A-RELATED"/>
    <property type="match status" value="1"/>
</dbReference>
<keyword evidence="4 7" id="KW-0645">Protease</keyword>